<keyword evidence="1" id="KW-0812">Transmembrane</keyword>
<keyword evidence="1" id="KW-0472">Membrane</keyword>
<reference evidence="2" key="1">
    <citation type="submission" date="2014-11" db="EMBL/GenBank/DDBJ databases">
        <authorList>
            <person name="Amaro Gonzalez C."/>
        </authorList>
    </citation>
    <scope>NUCLEOTIDE SEQUENCE</scope>
</reference>
<keyword evidence="1" id="KW-1133">Transmembrane helix</keyword>
<dbReference type="EMBL" id="GBXM01017541">
    <property type="protein sequence ID" value="JAH91036.1"/>
    <property type="molecule type" value="Transcribed_RNA"/>
</dbReference>
<name>A0A0E9WL67_ANGAN</name>
<reference evidence="2" key="2">
    <citation type="journal article" date="2015" name="Fish Shellfish Immunol.">
        <title>Early steps in the European eel (Anguilla anguilla)-Vibrio vulnificus interaction in the gills: Role of the RtxA13 toxin.</title>
        <authorList>
            <person name="Callol A."/>
            <person name="Pajuelo D."/>
            <person name="Ebbesson L."/>
            <person name="Teles M."/>
            <person name="MacKenzie S."/>
            <person name="Amaro C."/>
        </authorList>
    </citation>
    <scope>NUCLEOTIDE SEQUENCE</scope>
</reference>
<sequence length="86" mass="9760">MSILTAPHPVENCYMDDAHFLIYEHRTCVQATCKCVRCGPSEQQKVFNRKKLGCKFVCCFGTSLTVLGCVHIIQLFKLRILALLLL</sequence>
<accession>A0A0E9WL67</accession>
<protein>
    <submittedName>
        <fullName evidence="2">Uncharacterized protein</fullName>
    </submittedName>
</protein>
<organism evidence="2">
    <name type="scientific">Anguilla anguilla</name>
    <name type="common">European freshwater eel</name>
    <name type="synonym">Muraena anguilla</name>
    <dbReference type="NCBI Taxonomy" id="7936"/>
    <lineage>
        <taxon>Eukaryota</taxon>
        <taxon>Metazoa</taxon>
        <taxon>Chordata</taxon>
        <taxon>Craniata</taxon>
        <taxon>Vertebrata</taxon>
        <taxon>Euteleostomi</taxon>
        <taxon>Actinopterygii</taxon>
        <taxon>Neopterygii</taxon>
        <taxon>Teleostei</taxon>
        <taxon>Anguilliformes</taxon>
        <taxon>Anguillidae</taxon>
        <taxon>Anguilla</taxon>
    </lineage>
</organism>
<feature type="transmembrane region" description="Helical" evidence="1">
    <location>
        <begin position="52"/>
        <end position="76"/>
    </location>
</feature>
<evidence type="ECO:0000313" key="2">
    <source>
        <dbReference type="EMBL" id="JAH91036.1"/>
    </source>
</evidence>
<dbReference type="AlphaFoldDB" id="A0A0E9WL67"/>
<proteinExistence type="predicted"/>
<evidence type="ECO:0000256" key="1">
    <source>
        <dbReference type="SAM" id="Phobius"/>
    </source>
</evidence>